<dbReference type="AlphaFoldDB" id="A0A9D5DGH3"/>
<comment type="caution">
    <text evidence="2">The sequence shown here is derived from an EMBL/GenBank/DDBJ whole genome shotgun (WGS) entry which is preliminary data.</text>
</comment>
<protein>
    <submittedName>
        <fullName evidence="2">Uncharacterized protein</fullName>
    </submittedName>
</protein>
<keyword evidence="1" id="KW-0812">Transmembrane</keyword>
<feature type="transmembrane region" description="Helical" evidence="1">
    <location>
        <begin position="39"/>
        <end position="58"/>
    </location>
</feature>
<gene>
    <name evidence="2" type="ORF">OJ253_3521</name>
</gene>
<sequence>MFSKSKATKEIPTAPTSPSIAPLHCTELPENVIKEVSGVLYFGFGAFLATSIISLAVIQVNINAVCDRNLDEINGLSALFSLSMSLVCSLMLFLPNQRDTLIRGLKYNEFPTLNRESAWRWMGISSFILVLTLMTIHDVSGFISISESNSCKFTAPGLYIGTSIVLSLQLLITLLLTMALLSPNLMDLIYSVPSINMERIYQIMDNLMIGKCIERFKSVYSTTINEISGFFRKYCLSNFISELYQKLHSNFMATKSLFISGINKSIHIFKNLNEKFQALIENIGKLSNQIAYRLNSCGLKLCEIGRKGLNKAKSIGSKIREGSVGMLSKKTTEILICF</sequence>
<evidence type="ECO:0000313" key="2">
    <source>
        <dbReference type="EMBL" id="KAJ1604708.1"/>
    </source>
</evidence>
<dbReference type="EMBL" id="JAPCXC010000122">
    <property type="protein sequence ID" value="KAJ1604708.1"/>
    <property type="molecule type" value="Genomic_DNA"/>
</dbReference>
<keyword evidence="1" id="KW-0472">Membrane</keyword>
<evidence type="ECO:0000256" key="1">
    <source>
        <dbReference type="SAM" id="Phobius"/>
    </source>
</evidence>
<feature type="transmembrane region" description="Helical" evidence="1">
    <location>
        <begin position="118"/>
        <end position="137"/>
    </location>
</feature>
<accession>A0A9D5DGH3</accession>
<name>A0A9D5DGH3_9CRYT</name>
<feature type="transmembrane region" description="Helical" evidence="1">
    <location>
        <begin position="78"/>
        <end position="97"/>
    </location>
</feature>
<feature type="transmembrane region" description="Helical" evidence="1">
    <location>
        <begin position="157"/>
        <end position="181"/>
    </location>
</feature>
<proteinExistence type="predicted"/>
<keyword evidence="1" id="KW-1133">Transmembrane helix</keyword>
<dbReference type="OrthoDB" id="27923at2759"/>
<reference evidence="2" key="1">
    <citation type="submission" date="2022-10" db="EMBL/GenBank/DDBJ databases">
        <title>Adaptive evolution leads to modifications in subtelomeric GC content in a zoonotic Cryptosporidium species.</title>
        <authorList>
            <person name="Li J."/>
            <person name="Feng Y."/>
            <person name="Xiao L."/>
        </authorList>
    </citation>
    <scope>NUCLEOTIDE SEQUENCE</scope>
    <source>
        <strain evidence="2">33844</strain>
    </source>
</reference>
<dbReference type="Proteomes" id="UP001067231">
    <property type="component" value="Unassembled WGS sequence"/>
</dbReference>
<organism evidence="2">
    <name type="scientific">Cryptosporidium canis</name>
    <dbReference type="NCBI Taxonomy" id="195482"/>
    <lineage>
        <taxon>Eukaryota</taxon>
        <taxon>Sar</taxon>
        <taxon>Alveolata</taxon>
        <taxon>Apicomplexa</taxon>
        <taxon>Conoidasida</taxon>
        <taxon>Coccidia</taxon>
        <taxon>Eucoccidiorida</taxon>
        <taxon>Eimeriorina</taxon>
        <taxon>Cryptosporidiidae</taxon>
        <taxon>Cryptosporidium</taxon>
    </lineage>
</organism>